<protein>
    <submittedName>
        <fullName evidence="2">Uncharacterized protein</fullName>
    </submittedName>
</protein>
<gene>
    <name evidence="2" type="ORF">C0Q70_05096</name>
</gene>
<comment type="caution">
    <text evidence="2">The sequence shown here is derived from an EMBL/GenBank/DDBJ whole genome shotgun (WGS) entry which is preliminary data.</text>
</comment>
<sequence length="74" mass="7959">MSTSCTRRYTGAGGGGEAPPRGRTEDTAVTKQTGGAQKALPCTGRMQQNVYLITEQEKHAYVTSSQALSNFIYE</sequence>
<dbReference type="AlphaFoldDB" id="A0A2T7PK73"/>
<proteinExistence type="predicted"/>
<evidence type="ECO:0000256" key="1">
    <source>
        <dbReference type="SAM" id="MobiDB-lite"/>
    </source>
</evidence>
<organism evidence="2 3">
    <name type="scientific">Pomacea canaliculata</name>
    <name type="common">Golden apple snail</name>
    <dbReference type="NCBI Taxonomy" id="400727"/>
    <lineage>
        <taxon>Eukaryota</taxon>
        <taxon>Metazoa</taxon>
        <taxon>Spiralia</taxon>
        <taxon>Lophotrochozoa</taxon>
        <taxon>Mollusca</taxon>
        <taxon>Gastropoda</taxon>
        <taxon>Caenogastropoda</taxon>
        <taxon>Architaenioglossa</taxon>
        <taxon>Ampullarioidea</taxon>
        <taxon>Ampullariidae</taxon>
        <taxon>Pomacea</taxon>
    </lineage>
</organism>
<evidence type="ECO:0000313" key="2">
    <source>
        <dbReference type="EMBL" id="PVD33835.1"/>
    </source>
</evidence>
<evidence type="ECO:0000313" key="3">
    <source>
        <dbReference type="Proteomes" id="UP000245119"/>
    </source>
</evidence>
<keyword evidence="3" id="KW-1185">Reference proteome</keyword>
<dbReference type="Proteomes" id="UP000245119">
    <property type="component" value="Linkage Group LG3"/>
</dbReference>
<accession>A0A2T7PK73</accession>
<name>A0A2T7PK73_POMCA</name>
<dbReference type="EMBL" id="PZQS01000003">
    <property type="protein sequence ID" value="PVD33835.1"/>
    <property type="molecule type" value="Genomic_DNA"/>
</dbReference>
<feature type="region of interest" description="Disordered" evidence="1">
    <location>
        <begin position="1"/>
        <end position="38"/>
    </location>
</feature>
<reference evidence="2 3" key="1">
    <citation type="submission" date="2018-04" db="EMBL/GenBank/DDBJ databases">
        <title>The genome of golden apple snail Pomacea canaliculata provides insight into stress tolerance and invasive adaptation.</title>
        <authorList>
            <person name="Liu C."/>
            <person name="Liu B."/>
            <person name="Ren Y."/>
            <person name="Zhang Y."/>
            <person name="Wang H."/>
            <person name="Li S."/>
            <person name="Jiang F."/>
            <person name="Yin L."/>
            <person name="Zhang G."/>
            <person name="Qian W."/>
            <person name="Fan W."/>
        </authorList>
    </citation>
    <scope>NUCLEOTIDE SEQUENCE [LARGE SCALE GENOMIC DNA]</scope>
    <source>
        <strain evidence="2">SZHN2017</strain>
        <tissue evidence="2">Muscle</tissue>
    </source>
</reference>